<organism evidence="1 2">
    <name type="scientific">Mycoplasmopsis glycophila</name>
    <dbReference type="NCBI Taxonomy" id="171285"/>
    <lineage>
        <taxon>Bacteria</taxon>
        <taxon>Bacillati</taxon>
        <taxon>Mycoplasmatota</taxon>
        <taxon>Mycoplasmoidales</taxon>
        <taxon>Metamycoplasmataceae</taxon>
        <taxon>Mycoplasmopsis</taxon>
    </lineage>
</organism>
<gene>
    <name evidence="1" type="ORF">NCTC10194_00429</name>
</gene>
<protein>
    <recommendedName>
        <fullName evidence="3">Membrane nuclease MnuA</fullName>
    </recommendedName>
</protein>
<dbReference type="KEGG" id="mgly:NCTC10194_00429"/>
<evidence type="ECO:0000313" key="1">
    <source>
        <dbReference type="EMBL" id="VEU70418.1"/>
    </source>
</evidence>
<evidence type="ECO:0008006" key="3">
    <source>
        <dbReference type="Google" id="ProtNLM"/>
    </source>
</evidence>
<dbReference type="InterPro" id="IPR036691">
    <property type="entry name" value="Endo/exonu/phosph_ase_sf"/>
</dbReference>
<dbReference type="SUPFAM" id="SSF56219">
    <property type="entry name" value="DNase I-like"/>
    <property type="match status" value="1"/>
</dbReference>
<dbReference type="Gene3D" id="3.60.10.10">
    <property type="entry name" value="Endonuclease/exonuclease/phosphatase"/>
    <property type="match status" value="1"/>
</dbReference>
<dbReference type="RefSeq" id="WP_027333368.1">
    <property type="nucleotide sequence ID" value="NZ_LR215024.1"/>
</dbReference>
<dbReference type="NCBIfam" id="NF045851">
    <property type="entry name" value="mem_nucl_MnuA"/>
    <property type="match status" value="1"/>
</dbReference>
<dbReference type="AlphaFoldDB" id="A0A449AVB0"/>
<name>A0A449AVB0_9BACT</name>
<proteinExistence type="predicted"/>
<sequence length="394" mass="45269">MTKKQNTKKRSKKGTSWLISSLTLLVALGAGGYSAYHYLYKNKTNTQKTNSSESQVPNPTTVNGKLALDPNKIRLMNWNILNFGGNNDSKVLLPKINNIAKAILYSNSSVVGFTEINYINPKDRKTNVVESLENLQKLLGENWKFIYSDDAVNPKMPNSKENYAIFYDSSIIKYEDYKENITKDNLYARAPFLAKFSVKENNYQFYYAIAHFDAPGVNTNNGETKDSVYTENGTQEIKEAKEVYEYIFKPKMNDNIDIIFAGDTNLKAKANEIFESFSKYGIQDAYVDFKNRLNDAWYNTSLSVTDAQGNYKRKYANPYDKWLFFDANDTNITVNGNAPYKIDIVGLYNEGIWNKREDIKIWKQNNIKFKDETDLTLARKVSDHAPIILDIKYK</sequence>
<keyword evidence="2" id="KW-1185">Reference proteome</keyword>
<accession>A0A449AVB0</accession>
<dbReference type="EMBL" id="LR215024">
    <property type="protein sequence ID" value="VEU70418.1"/>
    <property type="molecule type" value="Genomic_DNA"/>
</dbReference>
<reference evidence="1 2" key="1">
    <citation type="submission" date="2019-01" db="EMBL/GenBank/DDBJ databases">
        <authorList>
            <consortium name="Pathogen Informatics"/>
        </authorList>
    </citation>
    <scope>NUCLEOTIDE SEQUENCE [LARGE SCALE GENOMIC DNA]</scope>
    <source>
        <strain evidence="1 2">NCTC10194</strain>
    </source>
</reference>
<dbReference type="Proteomes" id="UP000290815">
    <property type="component" value="Chromosome"/>
</dbReference>
<evidence type="ECO:0000313" key="2">
    <source>
        <dbReference type="Proteomes" id="UP000290815"/>
    </source>
</evidence>